<evidence type="ECO:0000313" key="2">
    <source>
        <dbReference type="EMBL" id="PKY61976.1"/>
    </source>
</evidence>
<proteinExistence type="predicted"/>
<dbReference type="Proteomes" id="UP000234323">
    <property type="component" value="Unassembled WGS sequence"/>
</dbReference>
<gene>
    <name evidence="2" type="ORF">RhiirA4_487693</name>
</gene>
<dbReference type="AlphaFoldDB" id="A0A2I1HSY7"/>
<dbReference type="EMBL" id="LLXI01006177">
    <property type="protein sequence ID" value="PKY61976.1"/>
    <property type="molecule type" value="Genomic_DNA"/>
</dbReference>
<evidence type="ECO:0000256" key="1">
    <source>
        <dbReference type="SAM" id="MobiDB-lite"/>
    </source>
</evidence>
<name>A0A2I1HSY7_9GLOM</name>
<evidence type="ECO:0000313" key="3">
    <source>
        <dbReference type="Proteomes" id="UP000234323"/>
    </source>
</evidence>
<keyword evidence="3" id="KW-1185">Reference proteome</keyword>
<feature type="region of interest" description="Disordered" evidence="1">
    <location>
        <begin position="61"/>
        <end position="88"/>
    </location>
</feature>
<comment type="caution">
    <text evidence="2">The sequence shown here is derived from an EMBL/GenBank/DDBJ whole genome shotgun (WGS) entry which is preliminary data.</text>
</comment>
<accession>A0A2I1HSY7</accession>
<reference evidence="2 3" key="1">
    <citation type="submission" date="2015-10" db="EMBL/GenBank/DDBJ databases">
        <title>Genome analyses suggest a sexual origin of heterokaryosis in a supposedly ancient asexual fungus.</title>
        <authorList>
            <person name="Ropars J."/>
            <person name="Sedzielewska K."/>
            <person name="Noel J."/>
            <person name="Charron P."/>
            <person name="Farinelli L."/>
            <person name="Marton T."/>
            <person name="Kruger M."/>
            <person name="Pelin A."/>
            <person name="Brachmann A."/>
            <person name="Corradi N."/>
        </authorList>
    </citation>
    <scope>NUCLEOTIDE SEQUENCE [LARGE SCALE GENOMIC DNA]</scope>
    <source>
        <strain evidence="2 3">A4</strain>
    </source>
</reference>
<protein>
    <submittedName>
        <fullName evidence="2">Uncharacterized protein</fullName>
    </submittedName>
</protein>
<organism evidence="2 3">
    <name type="scientific">Rhizophagus irregularis</name>
    <dbReference type="NCBI Taxonomy" id="588596"/>
    <lineage>
        <taxon>Eukaryota</taxon>
        <taxon>Fungi</taxon>
        <taxon>Fungi incertae sedis</taxon>
        <taxon>Mucoromycota</taxon>
        <taxon>Glomeromycotina</taxon>
        <taxon>Glomeromycetes</taxon>
        <taxon>Glomerales</taxon>
        <taxon>Glomeraceae</taxon>
        <taxon>Rhizophagus</taxon>
    </lineage>
</organism>
<sequence>MSRKKVLEEYASSKIEELKKIFKECGEEMGWEKIEMNVNKELEIFRERGMVIKEENRELNEKNINEKRATKSPKERECQKRWGVEDRE</sequence>